<keyword evidence="1" id="KW-0472">Membrane</keyword>
<feature type="transmembrane region" description="Helical" evidence="1">
    <location>
        <begin position="60"/>
        <end position="79"/>
    </location>
</feature>
<protein>
    <submittedName>
        <fullName evidence="2">Uncharacterized protein</fullName>
    </submittedName>
</protein>
<sequence>MEVNRENTVIIGNDLTHKPILKNRSIYVHSNIGIREVIRKVLSLCLTNRPAKSHGINTSLWFNILYWAMLLLKSIDVIFQSM</sequence>
<dbReference type="EMBL" id="FUYV01000003">
    <property type="protein sequence ID" value="SKB56618.1"/>
    <property type="molecule type" value="Genomic_DNA"/>
</dbReference>
<gene>
    <name evidence="2" type="ORF">SAMN03080601_00744</name>
</gene>
<proteinExistence type="predicted"/>
<evidence type="ECO:0000313" key="2">
    <source>
        <dbReference type="EMBL" id="SKB56618.1"/>
    </source>
</evidence>
<reference evidence="3" key="1">
    <citation type="submission" date="2017-02" db="EMBL/GenBank/DDBJ databases">
        <authorList>
            <person name="Varghese N."/>
            <person name="Submissions S."/>
        </authorList>
    </citation>
    <scope>NUCLEOTIDE SEQUENCE [LARGE SCALE GENOMIC DNA]</scope>
    <source>
        <strain evidence="3">DSM 24412</strain>
    </source>
</reference>
<evidence type="ECO:0000256" key="1">
    <source>
        <dbReference type="SAM" id="Phobius"/>
    </source>
</evidence>
<evidence type="ECO:0000313" key="3">
    <source>
        <dbReference type="Proteomes" id="UP000191055"/>
    </source>
</evidence>
<dbReference type="Proteomes" id="UP000191055">
    <property type="component" value="Unassembled WGS sequence"/>
</dbReference>
<dbReference type="AlphaFoldDB" id="A0A1T5CAZ7"/>
<name>A0A1T5CAZ7_9BACT</name>
<keyword evidence="1" id="KW-0812">Transmembrane</keyword>
<organism evidence="2 3">
    <name type="scientific">Alkalitalea saponilacus</name>
    <dbReference type="NCBI Taxonomy" id="889453"/>
    <lineage>
        <taxon>Bacteria</taxon>
        <taxon>Pseudomonadati</taxon>
        <taxon>Bacteroidota</taxon>
        <taxon>Bacteroidia</taxon>
        <taxon>Marinilabiliales</taxon>
        <taxon>Marinilabiliaceae</taxon>
        <taxon>Alkalitalea</taxon>
    </lineage>
</organism>
<keyword evidence="1" id="KW-1133">Transmembrane helix</keyword>
<accession>A0A1T5CAZ7</accession>
<keyword evidence="3" id="KW-1185">Reference proteome</keyword>